<organism evidence="3 4">
    <name type="scientific">Elysia crispata</name>
    <name type="common">lettuce slug</name>
    <dbReference type="NCBI Taxonomy" id="231223"/>
    <lineage>
        <taxon>Eukaryota</taxon>
        <taxon>Metazoa</taxon>
        <taxon>Spiralia</taxon>
        <taxon>Lophotrochozoa</taxon>
        <taxon>Mollusca</taxon>
        <taxon>Gastropoda</taxon>
        <taxon>Heterobranchia</taxon>
        <taxon>Euthyneura</taxon>
        <taxon>Panpulmonata</taxon>
        <taxon>Sacoglossa</taxon>
        <taxon>Placobranchoidea</taxon>
        <taxon>Plakobranchidae</taxon>
        <taxon>Elysia</taxon>
    </lineage>
</organism>
<accession>A0AAE1CTB5</accession>
<name>A0AAE1CTB5_9GAST</name>
<evidence type="ECO:0000313" key="3">
    <source>
        <dbReference type="EMBL" id="KAK3733315.1"/>
    </source>
</evidence>
<evidence type="ECO:0000256" key="2">
    <source>
        <dbReference type="SAM" id="MobiDB-lite"/>
    </source>
</evidence>
<sequence>MYSQPPPYGVNSGRGYPMTAQPQSSWAESHYVGGAANKKNVHGRPLTPPPGLVPKTVSMDPEGKANSGGSNGTTINGGNSNTNNNNNNSSSHSSIVVNANMTAGAGLGTENRLCLVGKDRLTHRDWNSGLFSCLNDAVGCVLTAACLPLAMMRLSNRLNECACVTCCVPGGVLPLRTKLRIMGGIRGSICNDCLASHFCCYCVVCQMKREMDDMKL</sequence>
<proteinExistence type="inferred from homology"/>
<comment type="similarity">
    <text evidence="1">Belongs to the cornifelin family.</text>
</comment>
<dbReference type="Proteomes" id="UP001283361">
    <property type="component" value="Unassembled WGS sequence"/>
</dbReference>
<protein>
    <recommendedName>
        <fullName evidence="5">PLAC8 family protein</fullName>
    </recommendedName>
</protein>
<feature type="region of interest" description="Disordered" evidence="2">
    <location>
        <begin position="37"/>
        <end position="93"/>
    </location>
</feature>
<dbReference type="AlphaFoldDB" id="A0AAE1CTB5"/>
<feature type="compositionally biased region" description="Low complexity" evidence="2">
    <location>
        <begin position="72"/>
        <end position="93"/>
    </location>
</feature>
<gene>
    <name evidence="3" type="ORF">RRG08_037107</name>
</gene>
<dbReference type="PANTHER" id="PTHR15907">
    <property type="entry name" value="DUF614 FAMILY PROTEIN-RELATED"/>
    <property type="match status" value="1"/>
</dbReference>
<dbReference type="Pfam" id="PF04749">
    <property type="entry name" value="PLAC8"/>
    <property type="match status" value="1"/>
</dbReference>
<evidence type="ECO:0000313" key="4">
    <source>
        <dbReference type="Proteomes" id="UP001283361"/>
    </source>
</evidence>
<dbReference type="NCBIfam" id="TIGR01571">
    <property type="entry name" value="A_thal_Cys_rich"/>
    <property type="match status" value="1"/>
</dbReference>
<keyword evidence="4" id="KW-1185">Reference proteome</keyword>
<evidence type="ECO:0000256" key="1">
    <source>
        <dbReference type="ARBA" id="ARBA00009024"/>
    </source>
</evidence>
<evidence type="ECO:0008006" key="5">
    <source>
        <dbReference type="Google" id="ProtNLM"/>
    </source>
</evidence>
<dbReference type="EMBL" id="JAWDGP010006903">
    <property type="protein sequence ID" value="KAK3733315.1"/>
    <property type="molecule type" value="Genomic_DNA"/>
</dbReference>
<feature type="region of interest" description="Disordered" evidence="2">
    <location>
        <begin position="1"/>
        <end position="21"/>
    </location>
</feature>
<dbReference type="InterPro" id="IPR006461">
    <property type="entry name" value="PLAC_motif_containing"/>
</dbReference>
<reference evidence="3" key="1">
    <citation type="journal article" date="2023" name="G3 (Bethesda)">
        <title>A reference genome for the long-term kleptoplast-retaining sea slug Elysia crispata morphotype clarki.</title>
        <authorList>
            <person name="Eastman K.E."/>
            <person name="Pendleton A.L."/>
            <person name="Shaikh M.A."/>
            <person name="Suttiyut T."/>
            <person name="Ogas R."/>
            <person name="Tomko P."/>
            <person name="Gavelis G."/>
            <person name="Widhalm J.R."/>
            <person name="Wisecaver J.H."/>
        </authorList>
    </citation>
    <scope>NUCLEOTIDE SEQUENCE</scope>
    <source>
        <strain evidence="3">ECLA1</strain>
    </source>
</reference>
<comment type="caution">
    <text evidence="3">The sequence shown here is derived from an EMBL/GenBank/DDBJ whole genome shotgun (WGS) entry which is preliminary data.</text>
</comment>